<feature type="non-terminal residue" evidence="3">
    <location>
        <position position="1"/>
    </location>
</feature>
<feature type="domain" description="Rho-GAP" evidence="2">
    <location>
        <begin position="1"/>
        <end position="77"/>
    </location>
</feature>
<evidence type="ECO:0000256" key="1">
    <source>
        <dbReference type="ARBA" id="ARBA00022468"/>
    </source>
</evidence>
<feature type="non-terminal residue" evidence="3">
    <location>
        <position position="77"/>
    </location>
</feature>
<dbReference type="PROSITE" id="PS50238">
    <property type="entry name" value="RHOGAP"/>
    <property type="match status" value="1"/>
</dbReference>
<dbReference type="PANTHER" id="PTHR23176">
    <property type="entry name" value="RHO/RAC/CDC GTPASE-ACTIVATING PROTEIN"/>
    <property type="match status" value="1"/>
</dbReference>
<gene>
    <name evidence="3" type="ORF">BJ684DRAFT_964</name>
</gene>
<sequence length="77" mass="8631">RERVNELGRLVSELPLPNYTLLRALISHLLRVVSNASINKMTASNVGIVFSPTLNLPAGLFHLLMAEFDYVFFVTDD</sequence>
<dbReference type="PANTHER" id="PTHR23176:SF129">
    <property type="entry name" value="RHO GTPASE ACTIVATING PROTEIN AT 16F, ISOFORM E-RELATED"/>
    <property type="match status" value="1"/>
</dbReference>
<dbReference type="InterPro" id="IPR008936">
    <property type="entry name" value="Rho_GTPase_activation_prot"/>
</dbReference>
<keyword evidence="1" id="KW-0343">GTPase activation</keyword>
<dbReference type="Pfam" id="PF00620">
    <property type="entry name" value="RhoGAP"/>
    <property type="match status" value="1"/>
</dbReference>
<evidence type="ECO:0000313" key="4">
    <source>
        <dbReference type="Proteomes" id="UP000267251"/>
    </source>
</evidence>
<dbReference type="InterPro" id="IPR050729">
    <property type="entry name" value="Rho-GAP"/>
</dbReference>
<dbReference type="Gene3D" id="1.10.555.10">
    <property type="entry name" value="Rho GTPase activation protein"/>
    <property type="match status" value="1"/>
</dbReference>
<protein>
    <submittedName>
        <fullName evidence="3">Rho GTPase activation protein</fullName>
    </submittedName>
</protein>
<evidence type="ECO:0000259" key="2">
    <source>
        <dbReference type="PROSITE" id="PS50238"/>
    </source>
</evidence>
<dbReference type="AlphaFoldDB" id="A0A4P9Y3P7"/>
<dbReference type="EMBL" id="KZ988063">
    <property type="protein sequence ID" value="RKP13272.1"/>
    <property type="molecule type" value="Genomic_DNA"/>
</dbReference>
<dbReference type="GO" id="GO:0007165">
    <property type="term" value="P:signal transduction"/>
    <property type="evidence" value="ECO:0007669"/>
    <property type="project" value="InterPro"/>
</dbReference>
<evidence type="ECO:0000313" key="3">
    <source>
        <dbReference type="EMBL" id="RKP13272.1"/>
    </source>
</evidence>
<organism evidence="3 4">
    <name type="scientific">Piptocephalis cylindrospora</name>
    <dbReference type="NCBI Taxonomy" id="1907219"/>
    <lineage>
        <taxon>Eukaryota</taxon>
        <taxon>Fungi</taxon>
        <taxon>Fungi incertae sedis</taxon>
        <taxon>Zoopagomycota</taxon>
        <taxon>Zoopagomycotina</taxon>
        <taxon>Zoopagomycetes</taxon>
        <taxon>Zoopagales</taxon>
        <taxon>Piptocephalidaceae</taxon>
        <taxon>Piptocephalis</taxon>
    </lineage>
</organism>
<proteinExistence type="predicted"/>
<dbReference type="Proteomes" id="UP000267251">
    <property type="component" value="Unassembled WGS sequence"/>
</dbReference>
<name>A0A4P9Y3P7_9FUNG</name>
<keyword evidence="4" id="KW-1185">Reference proteome</keyword>
<dbReference type="GO" id="GO:0005096">
    <property type="term" value="F:GTPase activator activity"/>
    <property type="evidence" value="ECO:0007669"/>
    <property type="project" value="UniProtKB-KW"/>
</dbReference>
<accession>A0A4P9Y3P7</accession>
<reference evidence="4" key="1">
    <citation type="journal article" date="2018" name="Nat. Microbiol.">
        <title>Leveraging single-cell genomics to expand the fungal tree of life.</title>
        <authorList>
            <person name="Ahrendt S.R."/>
            <person name="Quandt C.A."/>
            <person name="Ciobanu D."/>
            <person name="Clum A."/>
            <person name="Salamov A."/>
            <person name="Andreopoulos B."/>
            <person name="Cheng J.F."/>
            <person name="Woyke T."/>
            <person name="Pelin A."/>
            <person name="Henrissat B."/>
            <person name="Reynolds N.K."/>
            <person name="Benny G.L."/>
            <person name="Smith M.E."/>
            <person name="James T.Y."/>
            <person name="Grigoriev I.V."/>
        </authorList>
    </citation>
    <scope>NUCLEOTIDE SEQUENCE [LARGE SCALE GENOMIC DNA]</scope>
</reference>
<dbReference type="OrthoDB" id="185175at2759"/>
<dbReference type="SUPFAM" id="SSF48350">
    <property type="entry name" value="GTPase activation domain, GAP"/>
    <property type="match status" value="1"/>
</dbReference>
<dbReference type="InterPro" id="IPR000198">
    <property type="entry name" value="RhoGAP_dom"/>
</dbReference>
<dbReference type="GO" id="GO:0005737">
    <property type="term" value="C:cytoplasm"/>
    <property type="evidence" value="ECO:0007669"/>
    <property type="project" value="TreeGrafter"/>
</dbReference>